<evidence type="ECO:0000256" key="1">
    <source>
        <dbReference type="PROSITE-ProRule" id="PRU00047"/>
    </source>
</evidence>
<dbReference type="GO" id="GO:0043489">
    <property type="term" value="P:RNA stabilization"/>
    <property type="evidence" value="ECO:0007669"/>
    <property type="project" value="TreeGrafter"/>
</dbReference>
<dbReference type="Pfam" id="PF00575">
    <property type="entry name" value="S1"/>
    <property type="match status" value="1"/>
</dbReference>
<protein>
    <recommendedName>
        <fullName evidence="6">CCHC-type domain-containing protein</fullName>
    </recommendedName>
</protein>
<dbReference type="GO" id="GO:0003723">
    <property type="term" value="F:RNA binding"/>
    <property type="evidence" value="ECO:0007669"/>
    <property type="project" value="TreeGrafter"/>
</dbReference>
<feature type="domain" description="S1 motif" evidence="3">
    <location>
        <begin position="9"/>
        <end position="78"/>
    </location>
</feature>
<feature type="region of interest" description="Disordered" evidence="2">
    <location>
        <begin position="179"/>
        <end position="244"/>
    </location>
</feature>
<dbReference type="AlphaFoldDB" id="A0A1B6DCT3"/>
<evidence type="ECO:0000256" key="2">
    <source>
        <dbReference type="SAM" id="MobiDB-lite"/>
    </source>
</evidence>
<dbReference type="EMBL" id="GEDC01013893">
    <property type="protein sequence ID" value="JAS23405.1"/>
    <property type="molecule type" value="Transcribed_RNA"/>
</dbReference>
<dbReference type="InterPro" id="IPR003029">
    <property type="entry name" value="S1_domain"/>
</dbReference>
<evidence type="ECO:0008006" key="6">
    <source>
        <dbReference type="Google" id="ProtNLM"/>
    </source>
</evidence>
<feature type="compositionally biased region" description="Basic residues" evidence="2">
    <location>
        <begin position="220"/>
        <end position="231"/>
    </location>
</feature>
<gene>
    <name evidence="5" type="ORF">g.12352</name>
</gene>
<sequence length="244" mass="27582">MSIEDTLKSSIFLGEVASVQNYGAFIKIPGNRNQGLVHRSQVSKVAVDDVTEVLQRGERVWCKVIKITDDNKIALSMKVVDQGNGQDLDPNGVLIHQEELKRKSNSGQSGRKVIELEAVLNTTCTKCGTKGHLSKDCFQSRDGKKYELITEEEIADLIKQPEEQLCNNDDNKNKIKTCKTSSKKRKKEKKLKKKSKKKRKYLTTSSSSSESSSNSEPSYHQKKKRLKSSRQKKNDNFTKNVVDF</sequence>
<evidence type="ECO:0000313" key="5">
    <source>
        <dbReference type="EMBL" id="JAS23405.1"/>
    </source>
</evidence>
<dbReference type="SMART" id="SM00316">
    <property type="entry name" value="S1"/>
    <property type="match status" value="1"/>
</dbReference>
<dbReference type="PROSITE" id="PS50158">
    <property type="entry name" value="ZF_CCHC"/>
    <property type="match status" value="1"/>
</dbReference>
<keyword evidence="1" id="KW-0863">Zinc-finger</keyword>
<dbReference type="Pfam" id="PF00098">
    <property type="entry name" value="zf-CCHC"/>
    <property type="match status" value="1"/>
</dbReference>
<proteinExistence type="predicted"/>
<name>A0A1B6DCT3_9HEMI</name>
<dbReference type="InterPro" id="IPR012340">
    <property type="entry name" value="NA-bd_OB-fold"/>
</dbReference>
<dbReference type="PANTHER" id="PTHR15838">
    <property type="entry name" value="NUCLEOLAR PROTEIN OF 40 KDA"/>
    <property type="match status" value="1"/>
</dbReference>
<feature type="compositionally biased region" description="Basic residues" evidence="2">
    <location>
        <begin position="179"/>
        <end position="201"/>
    </location>
</feature>
<dbReference type="SUPFAM" id="SSF50249">
    <property type="entry name" value="Nucleic acid-binding proteins"/>
    <property type="match status" value="1"/>
</dbReference>
<accession>A0A1B6DCT3</accession>
<evidence type="ECO:0000259" key="4">
    <source>
        <dbReference type="PROSITE" id="PS50158"/>
    </source>
</evidence>
<feature type="compositionally biased region" description="Low complexity" evidence="2">
    <location>
        <begin position="202"/>
        <end position="215"/>
    </location>
</feature>
<feature type="domain" description="CCHC-type" evidence="4">
    <location>
        <begin position="124"/>
        <end position="137"/>
    </location>
</feature>
<dbReference type="InterPro" id="IPR001878">
    <property type="entry name" value="Znf_CCHC"/>
</dbReference>
<reference evidence="5" key="1">
    <citation type="submission" date="2015-12" db="EMBL/GenBank/DDBJ databases">
        <title>De novo transcriptome assembly of four potential Pierce s Disease insect vectors from Arizona vineyards.</title>
        <authorList>
            <person name="Tassone E.E."/>
        </authorList>
    </citation>
    <scope>NUCLEOTIDE SEQUENCE</scope>
</reference>
<keyword evidence="1" id="KW-0862">Zinc</keyword>
<dbReference type="PROSITE" id="PS50126">
    <property type="entry name" value="S1"/>
    <property type="match status" value="1"/>
</dbReference>
<evidence type="ECO:0000259" key="3">
    <source>
        <dbReference type="PROSITE" id="PS50126"/>
    </source>
</evidence>
<dbReference type="PANTHER" id="PTHR15838:SF1">
    <property type="entry name" value="ZINC FINGER CCHC DOMAIN-CONTAINING PROTEIN 17"/>
    <property type="match status" value="1"/>
</dbReference>
<dbReference type="GO" id="GO:0008270">
    <property type="term" value="F:zinc ion binding"/>
    <property type="evidence" value="ECO:0007669"/>
    <property type="project" value="UniProtKB-KW"/>
</dbReference>
<keyword evidence="1" id="KW-0479">Metal-binding</keyword>
<dbReference type="Gene3D" id="2.40.50.140">
    <property type="entry name" value="Nucleic acid-binding proteins"/>
    <property type="match status" value="1"/>
</dbReference>
<organism evidence="5">
    <name type="scientific">Clastoptera arizonana</name>
    <name type="common">Arizona spittle bug</name>
    <dbReference type="NCBI Taxonomy" id="38151"/>
    <lineage>
        <taxon>Eukaryota</taxon>
        <taxon>Metazoa</taxon>
        <taxon>Ecdysozoa</taxon>
        <taxon>Arthropoda</taxon>
        <taxon>Hexapoda</taxon>
        <taxon>Insecta</taxon>
        <taxon>Pterygota</taxon>
        <taxon>Neoptera</taxon>
        <taxon>Paraneoptera</taxon>
        <taxon>Hemiptera</taxon>
        <taxon>Auchenorrhyncha</taxon>
        <taxon>Cercopoidea</taxon>
        <taxon>Clastopteridae</taxon>
        <taxon>Clastoptera</taxon>
    </lineage>
</organism>